<evidence type="ECO:0000313" key="2">
    <source>
        <dbReference type="Proteomes" id="UP001064048"/>
    </source>
</evidence>
<dbReference type="Proteomes" id="UP001064048">
    <property type="component" value="Chromosome 12"/>
</dbReference>
<sequence>MRSEKINHVAAETDGGIPTLLRGGTGYRHFVVLVRAPPGRPLRGRVRVFCYNYTLDDDLPLTQIE</sequence>
<protein>
    <submittedName>
        <fullName evidence="1">Uncharacterized protein</fullName>
    </submittedName>
</protein>
<dbReference type="EMBL" id="CM046112">
    <property type="protein sequence ID" value="KAI8428448.1"/>
    <property type="molecule type" value="Genomic_DNA"/>
</dbReference>
<keyword evidence="2" id="KW-1185">Reference proteome</keyword>
<proteinExistence type="predicted"/>
<comment type="caution">
    <text evidence="1">The sequence shown here is derived from an EMBL/GenBank/DDBJ whole genome shotgun (WGS) entry which is preliminary data.</text>
</comment>
<name>A0ACC0JWF3_CHOFU</name>
<organism evidence="1 2">
    <name type="scientific">Choristoneura fumiferana</name>
    <name type="common">Spruce budworm moth</name>
    <name type="synonym">Archips fumiferana</name>
    <dbReference type="NCBI Taxonomy" id="7141"/>
    <lineage>
        <taxon>Eukaryota</taxon>
        <taxon>Metazoa</taxon>
        <taxon>Ecdysozoa</taxon>
        <taxon>Arthropoda</taxon>
        <taxon>Hexapoda</taxon>
        <taxon>Insecta</taxon>
        <taxon>Pterygota</taxon>
        <taxon>Neoptera</taxon>
        <taxon>Endopterygota</taxon>
        <taxon>Lepidoptera</taxon>
        <taxon>Glossata</taxon>
        <taxon>Ditrysia</taxon>
        <taxon>Tortricoidea</taxon>
        <taxon>Tortricidae</taxon>
        <taxon>Tortricinae</taxon>
        <taxon>Choristoneura</taxon>
    </lineage>
</organism>
<reference evidence="1 2" key="1">
    <citation type="journal article" date="2022" name="Genome Biol. Evol.">
        <title>The Spruce Budworm Genome: Reconstructing the Evolutionary History of Antifreeze Proteins.</title>
        <authorList>
            <person name="Beliveau C."/>
            <person name="Gagne P."/>
            <person name="Picq S."/>
            <person name="Vernygora O."/>
            <person name="Keeling C.I."/>
            <person name="Pinkney K."/>
            <person name="Doucet D."/>
            <person name="Wen F."/>
            <person name="Johnston J.S."/>
            <person name="Maaroufi H."/>
            <person name="Boyle B."/>
            <person name="Laroche J."/>
            <person name="Dewar K."/>
            <person name="Juretic N."/>
            <person name="Blackburn G."/>
            <person name="Nisole A."/>
            <person name="Brunet B."/>
            <person name="Brandao M."/>
            <person name="Lumley L."/>
            <person name="Duan J."/>
            <person name="Quan G."/>
            <person name="Lucarotti C.J."/>
            <person name="Roe A.D."/>
            <person name="Sperling F.A.H."/>
            <person name="Levesque R.C."/>
            <person name="Cusson M."/>
        </authorList>
    </citation>
    <scope>NUCLEOTIDE SEQUENCE [LARGE SCALE GENOMIC DNA]</scope>
    <source>
        <strain evidence="1">Glfc:IPQL:Cfum</strain>
    </source>
</reference>
<evidence type="ECO:0000313" key="1">
    <source>
        <dbReference type="EMBL" id="KAI8428448.1"/>
    </source>
</evidence>
<accession>A0ACC0JWF3</accession>
<gene>
    <name evidence="1" type="ORF">MSG28_007260</name>
</gene>